<feature type="compositionally biased region" description="Basic residues" evidence="1">
    <location>
        <begin position="1"/>
        <end position="34"/>
    </location>
</feature>
<dbReference type="AlphaFoldDB" id="A0A6J4N6B0"/>
<gene>
    <name evidence="2" type="ORF">AVDCRST_MAG64-267</name>
</gene>
<proteinExistence type="predicted"/>
<accession>A0A6J4N6B0</accession>
<feature type="non-terminal residue" evidence="2">
    <location>
        <position position="1"/>
    </location>
</feature>
<dbReference type="EMBL" id="CADCUQ010000068">
    <property type="protein sequence ID" value="CAA9375483.1"/>
    <property type="molecule type" value="Genomic_DNA"/>
</dbReference>
<feature type="non-terminal residue" evidence="2">
    <location>
        <position position="66"/>
    </location>
</feature>
<feature type="region of interest" description="Disordered" evidence="1">
    <location>
        <begin position="1"/>
        <end position="66"/>
    </location>
</feature>
<reference evidence="2" key="1">
    <citation type="submission" date="2020-02" db="EMBL/GenBank/DDBJ databases">
        <authorList>
            <person name="Meier V. D."/>
        </authorList>
    </citation>
    <scope>NUCLEOTIDE SEQUENCE</scope>
    <source>
        <strain evidence="2">AVDCRST_MAG64</strain>
    </source>
</reference>
<protein>
    <submittedName>
        <fullName evidence="2">Uncharacterized protein</fullName>
    </submittedName>
</protein>
<organism evidence="2">
    <name type="scientific">uncultured Phycisphaerae bacterium</name>
    <dbReference type="NCBI Taxonomy" id="904963"/>
    <lineage>
        <taxon>Bacteria</taxon>
        <taxon>Pseudomonadati</taxon>
        <taxon>Planctomycetota</taxon>
        <taxon>Phycisphaerae</taxon>
        <taxon>environmental samples</taxon>
    </lineage>
</organism>
<evidence type="ECO:0000313" key="2">
    <source>
        <dbReference type="EMBL" id="CAA9375483.1"/>
    </source>
</evidence>
<sequence>RGRAAATVRRRGAGRRGRRGPGGARRHGARRGGRPHPADARPGVHARQRQPRRRRLARQAVAEPRL</sequence>
<evidence type="ECO:0000256" key="1">
    <source>
        <dbReference type="SAM" id="MobiDB-lite"/>
    </source>
</evidence>
<name>A0A6J4N6B0_9BACT</name>
<feature type="compositionally biased region" description="Basic residues" evidence="1">
    <location>
        <begin position="44"/>
        <end position="57"/>
    </location>
</feature>